<dbReference type="Gene3D" id="3.40.630.30">
    <property type="match status" value="1"/>
</dbReference>
<dbReference type="InterPro" id="IPR016181">
    <property type="entry name" value="Acyl_CoA_acyltransferase"/>
</dbReference>
<feature type="domain" description="N-acetyltransferase" evidence="1">
    <location>
        <begin position="7"/>
        <end position="166"/>
    </location>
</feature>
<dbReference type="KEGG" id="swp:swp_3305"/>
<organism evidence="2 3">
    <name type="scientific">Shewanella piezotolerans (strain WP3 / JCM 13877)</name>
    <dbReference type="NCBI Taxonomy" id="225849"/>
    <lineage>
        <taxon>Bacteria</taxon>
        <taxon>Pseudomonadati</taxon>
        <taxon>Pseudomonadota</taxon>
        <taxon>Gammaproteobacteria</taxon>
        <taxon>Alteromonadales</taxon>
        <taxon>Shewanellaceae</taxon>
        <taxon>Shewanella</taxon>
    </lineage>
</organism>
<name>B8CRJ9_SHEPW</name>
<dbReference type="eggNOG" id="COG1670">
    <property type="taxonomic scope" value="Bacteria"/>
</dbReference>
<keyword evidence="3" id="KW-1185">Reference proteome</keyword>
<dbReference type="EMBL" id="CP000472">
    <property type="protein sequence ID" value="ACJ30007.1"/>
    <property type="molecule type" value="Genomic_DNA"/>
</dbReference>
<evidence type="ECO:0000259" key="1">
    <source>
        <dbReference type="PROSITE" id="PS51186"/>
    </source>
</evidence>
<reference evidence="2 3" key="1">
    <citation type="journal article" date="2008" name="PLoS ONE">
        <title>Environmental adaptation: genomic analysis of the piezotolerant and psychrotolerant deep-sea iron reducing bacterium Shewanella piezotolerans WP3.</title>
        <authorList>
            <person name="Wang F."/>
            <person name="Wang J."/>
            <person name="Jian H."/>
            <person name="Zhang B."/>
            <person name="Li S."/>
            <person name="Wang F."/>
            <person name="Zeng X."/>
            <person name="Gao L."/>
            <person name="Bartlett D.H."/>
            <person name="Yu J."/>
            <person name="Hu S."/>
            <person name="Xiao X."/>
        </authorList>
    </citation>
    <scope>NUCLEOTIDE SEQUENCE [LARGE SCALE GENOMIC DNA]</scope>
    <source>
        <strain evidence="3">WP3 / JCM 13877</strain>
    </source>
</reference>
<dbReference type="HOGENOM" id="CLU_1473543_0_0_6"/>
<evidence type="ECO:0000313" key="3">
    <source>
        <dbReference type="Proteomes" id="UP000000753"/>
    </source>
</evidence>
<evidence type="ECO:0000313" key="2">
    <source>
        <dbReference type="EMBL" id="ACJ30007.1"/>
    </source>
</evidence>
<dbReference type="PROSITE" id="PS51186">
    <property type="entry name" value="GNAT"/>
    <property type="match status" value="1"/>
</dbReference>
<dbReference type="CDD" id="cd04301">
    <property type="entry name" value="NAT_SF"/>
    <property type="match status" value="1"/>
</dbReference>
<dbReference type="AlphaFoldDB" id="B8CRJ9"/>
<dbReference type="SUPFAM" id="SSF55729">
    <property type="entry name" value="Acyl-CoA N-acyltransferases (Nat)"/>
    <property type="match status" value="1"/>
</dbReference>
<dbReference type="Pfam" id="PF00583">
    <property type="entry name" value="Acetyltransf_1"/>
    <property type="match status" value="1"/>
</dbReference>
<dbReference type="Proteomes" id="UP000000753">
    <property type="component" value="Chromosome"/>
</dbReference>
<dbReference type="STRING" id="225849.swp_3305"/>
<dbReference type="GO" id="GO:0016747">
    <property type="term" value="F:acyltransferase activity, transferring groups other than amino-acyl groups"/>
    <property type="evidence" value="ECO:0007669"/>
    <property type="project" value="InterPro"/>
</dbReference>
<dbReference type="InterPro" id="IPR050276">
    <property type="entry name" value="MshD_Acetyltransferase"/>
</dbReference>
<gene>
    <name evidence="2" type="ordered locus">swp_3305</name>
</gene>
<dbReference type="PANTHER" id="PTHR43617:SF34">
    <property type="entry name" value="PUTATIVE-RELATED"/>
    <property type="match status" value="1"/>
</dbReference>
<protein>
    <submittedName>
        <fullName evidence="2">Histone acetyltransferase HPA2-like acetyltransferase</fullName>
    </submittedName>
</protein>
<proteinExistence type="predicted"/>
<sequence length="177" mass="19457">MHAFFSYLSRQLAENGVDGAAVFQPMSRTESYLSDAMKSRFTHGIATEMGEQGWRKLLLAFIDGNIVGHIDIRAHAEEHTAHRALLGMGVDAAARGKGLGNALIESIFNWTAAHTDIEYIDLWVLSNNQVACRLYERSGFTKCGEIADMFRIDGNPQAYSMMSKAVMPVKALASANT</sequence>
<dbReference type="InterPro" id="IPR000182">
    <property type="entry name" value="GNAT_dom"/>
</dbReference>
<accession>B8CRJ9</accession>
<dbReference type="PANTHER" id="PTHR43617">
    <property type="entry name" value="L-AMINO ACID N-ACETYLTRANSFERASE"/>
    <property type="match status" value="1"/>
</dbReference>